<dbReference type="GO" id="GO:0003735">
    <property type="term" value="F:structural constituent of ribosome"/>
    <property type="evidence" value="ECO:0007669"/>
    <property type="project" value="InterPro"/>
</dbReference>
<dbReference type="EMBL" id="CAMXCT020003079">
    <property type="protein sequence ID" value="CAL1155652.1"/>
    <property type="molecule type" value="Genomic_DNA"/>
</dbReference>
<dbReference type="PANTHER" id="PTHR12534">
    <property type="entry name" value="30S RIBOSOMAL PROTEIN S2 PROKARYOTIC AND ORGANELLAR"/>
    <property type="match status" value="1"/>
</dbReference>
<organism evidence="2">
    <name type="scientific">Cladocopium goreaui</name>
    <dbReference type="NCBI Taxonomy" id="2562237"/>
    <lineage>
        <taxon>Eukaryota</taxon>
        <taxon>Sar</taxon>
        <taxon>Alveolata</taxon>
        <taxon>Dinophyceae</taxon>
        <taxon>Suessiales</taxon>
        <taxon>Symbiodiniaceae</taxon>
        <taxon>Cladocopium</taxon>
    </lineage>
</organism>
<dbReference type="CDD" id="cd01425">
    <property type="entry name" value="RPS2"/>
    <property type="match status" value="1"/>
</dbReference>
<reference evidence="3" key="2">
    <citation type="submission" date="2024-04" db="EMBL/GenBank/DDBJ databases">
        <authorList>
            <person name="Chen Y."/>
            <person name="Shah S."/>
            <person name="Dougan E. K."/>
            <person name="Thang M."/>
            <person name="Chan C."/>
        </authorList>
    </citation>
    <scope>NUCLEOTIDE SEQUENCE [LARGE SCALE GENOMIC DNA]</scope>
</reference>
<dbReference type="InterPro" id="IPR023591">
    <property type="entry name" value="Ribosomal_uS2_flav_dom_sf"/>
</dbReference>
<dbReference type="InterPro" id="IPR005706">
    <property type="entry name" value="Ribosomal_uS2_bac/mit/plastid"/>
</dbReference>
<evidence type="ECO:0000313" key="5">
    <source>
        <dbReference type="Proteomes" id="UP001152797"/>
    </source>
</evidence>
<reference evidence="2" key="1">
    <citation type="submission" date="2022-10" db="EMBL/GenBank/DDBJ databases">
        <authorList>
            <person name="Chen Y."/>
            <person name="Dougan E. K."/>
            <person name="Chan C."/>
            <person name="Rhodes N."/>
            <person name="Thang M."/>
        </authorList>
    </citation>
    <scope>NUCLEOTIDE SEQUENCE</scope>
</reference>
<dbReference type="GO" id="GO:0005763">
    <property type="term" value="C:mitochondrial small ribosomal subunit"/>
    <property type="evidence" value="ECO:0007669"/>
    <property type="project" value="TreeGrafter"/>
</dbReference>
<proteinExistence type="inferred from homology"/>
<dbReference type="EMBL" id="CAMXCT010003079">
    <property type="protein sequence ID" value="CAI4002277.1"/>
    <property type="molecule type" value="Genomic_DNA"/>
</dbReference>
<dbReference type="InterPro" id="IPR001865">
    <property type="entry name" value="Ribosomal_uS2"/>
</dbReference>
<dbReference type="PANTHER" id="PTHR12534:SF0">
    <property type="entry name" value="SMALL RIBOSOMAL SUBUNIT PROTEIN US2M"/>
    <property type="match status" value="1"/>
</dbReference>
<dbReference type="SUPFAM" id="SSF52313">
    <property type="entry name" value="Ribosomal protein S2"/>
    <property type="match status" value="1"/>
</dbReference>
<dbReference type="Proteomes" id="UP001152797">
    <property type="component" value="Unassembled WGS sequence"/>
</dbReference>
<comment type="similarity">
    <text evidence="1">Belongs to the universal ribosomal protein uS2 family.</text>
</comment>
<evidence type="ECO:0000313" key="4">
    <source>
        <dbReference type="EMBL" id="CAL4789589.1"/>
    </source>
</evidence>
<keyword evidence="5" id="KW-1185">Reference proteome</keyword>
<evidence type="ECO:0000313" key="2">
    <source>
        <dbReference type="EMBL" id="CAI4002277.1"/>
    </source>
</evidence>
<dbReference type="OrthoDB" id="2320368at2759"/>
<dbReference type="Gene3D" id="3.40.50.10490">
    <property type="entry name" value="Glucose-6-phosphate isomerase like protein, domain 1"/>
    <property type="match status" value="1"/>
</dbReference>
<dbReference type="AlphaFoldDB" id="A0A9P1G9M0"/>
<dbReference type="HAMAP" id="MF_00291_B">
    <property type="entry name" value="Ribosomal_uS2_B"/>
    <property type="match status" value="1"/>
</dbReference>
<dbReference type="GO" id="GO:0006412">
    <property type="term" value="P:translation"/>
    <property type="evidence" value="ECO:0007669"/>
    <property type="project" value="InterPro"/>
</dbReference>
<keyword evidence="4" id="KW-0689">Ribosomal protein</keyword>
<evidence type="ECO:0000313" key="3">
    <source>
        <dbReference type="EMBL" id="CAL1155652.1"/>
    </source>
</evidence>
<sequence length="523" mass="59921">MSSTKREYANNMKHDYDDLFYVRKYLEPAKFKKLALGNWEMPENATKVVTLQELIEAGVQYGHKSNMWNPKMLKYLYADNGGTHIFDLVQTAANLNRACYYCMEAAAKGATFMMIGTKEQAREQVAKYAQEADCHYCDLRFVGGVISNFPVIRKAVELMETLREEKRQNAWSVLSEFKRFLNECKLNRLEKKYNGIVNMTSYPDICIFVDEAKERLPISEMTRIGVPCVGMVDSNNDPTFIDIPIPSNTSNTRSIELILRKLSEAIKKGKMMKTTPSAEDNVKEWDPWILSRDRIRYLRRRSKRQGWQKVFAKDAVIFVRDDHSSTEEQLKLARDLHKAAGGTLWLEFVSEDVLQKVRDGLNSNAADDADILEEARSSISSNGWSPEFNKSLVGLIGIAWKHHITIHALDDVQWSRDAFTARYGPYRGGLRYLTNRADQLDNGEGPIVILAGAEHGPALMKFMKARINVDVRYMYDDFQAIKRHAANKVSETLDSLRLSKDLEADEETENLLQRLQRSLESLL</sequence>
<name>A0A9P1G9M0_9DINO</name>
<dbReference type="NCBIfam" id="TIGR01011">
    <property type="entry name" value="rpsB_bact"/>
    <property type="match status" value="1"/>
</dbReference>
<evidence type="ECO:0000256" key="1">
    <source>
        <dbReference type="ARBA" id="ARBA00006242"/>
    </source>
</evidence>
<comment type="caution">
    <text evidence="2">The sequence shown here is derived from an EMBL/GenBank/DDBJ whole genome shotgun (WGS) entry which is preliminary data.</text>
</comment>
<keyword evidence="4" id="KW-0687">Ribonucleoprotein</keyword>
<dbReference type="EMBL" id="CAMXCT030003079">
    <property type="protein sequence ID" value="CAL4789589.1"/>
    <property type="molecule type" value="Genomic_DNA"/>
</dbReference>
<accession>A0A9P1G9M0</accession>
<dbReference type="Pfam" id="PF00318">
    <property type="entry name" value="Ribosomal_S2"/>
    <property type="match status" value="1"/>
</dbReference>
<dbReference type="Gene3D" id="1.10.287.610">
    <property type="entry name" value="Helix hairpin bin"/>
    <property type="match status" value="1"/>
</dbReference>
<protein>
    <submittedName>
        <fullName evidence="4">Small ribosomal subunit protein uS2c (30S ribosomal protein S2, chloroplastic)</fullName>
    </submittedName>
</protein>
<gene>
    <name evidence="2" type="ORF">C1SCF055_LOCUS28242</name>
</gene>
<dbReference type="PRINTS" id="PR00395">
    <property type="entry name" value="RIBOSOMALS2"/>
</dbReference>